<dbReference type="Proteomes" id="UP000252733">
    <property type="component" value="Unassembled WGS sequence"/>
</dbReference>
<dbReference type="AlphaFoldDB" id="A0A368VBQ2"/>
<name>A0A368VBQ2_9BACT</name>
<organism evidence="1 2">
    <name type="scientific">Marinilabilia salmonicolor</name>
    <dbReference type="NCBI Taxonomy" id="989"/>
    <lineage>
        <taxon>Bacteria</taxon>
        <taxon>Pseudomonadati</taxon>
        <taxon>Bacteroidota</taxon>
        <taxon>Bacteroidia</taxon>
        <taxon>Marinilabiliales</taxon>
        <taxon>Marinilabiliaceae</taxon>
        <taxon>Marinilabilia</taxon>
    </lineage>
</organism>
<dbReference type="EMBL" id="QPIZ01000003">
    <property type="protein sequence ID" value="RCW38546.1"/>
    <property type="molecule type" value="Genomic_DNA"/>
</dbReference>
<comment type="caution">
    <text evidence="1">The sequence shown here is derived from an EMBL/GenBank/DDBJ whole genome shotgun (WGS) entry which is preliminary data.</text>
</comment>
<evidence type="ECO:0000313" key="2">
    <source>
        <dbReference type="Proteomes" id="UP000252733"/>
    </source>
</evidence>
<gene>
    <name evidence="1" type="ORF">DFO77_10311</name>
</gene>
<proteinExistence type="predicted"/>
<evidence type="ECO:0000313" key="1">
    <source>
        <dbReference type="EMBL" id="RCW38546.1"/>
    </source>
</evidence>
<keyword evidence="2" id="KW-1185">Reference proteome</keyword>
<reference evidence="1 2" key="1">
    <citation type="submission" date="2018-07" db="EMBL/GenBank/DDBJ databases">
        <title>Freshwater and sediment microbial communities from various areas in North America, analyzing microbe dynamics in response to fracking.</title>
        <authorList>
            <person name="Lamendella R."/>
        </authorList>
    </citation>
    <scope>NUCLEOTIDE SEQUENCE [LARGE SCALE GENOMIC DNA]</scope>
    <source>
        <strain evidence="1 2">160A</strain>
    </source>
</reference>
<dbReference type="Pfam" id="PF09952">
    <property type="entry name" value="AbiEi_2"/>
    <property type="match status" value="1"/>
</dbReference>
<dbReference type="RefSeq" id="WP_114436468.1">
    <property type="nucleotide sequence ID" value="NZ_QPIZ01000003.1"/>
</dbReference>
<accession>A0A368VBQ2</accession>
<sequence length="323" mass="37764">MNKETINTALGNLADVTGIKGFWKHKDPLDGMLQIFVREQSYDFQVKIFNEIRGHNILHPEEFQNTKEPVILLANRIFPKIKQELRYKNIAYIETNGNIFLNRGNTYLLVDTQKPVTTEKQTGNRAFTKTGLKVVFHLLRNKEDINLPQRQLAEKTNVALGNIPQVIEGLKETGYLVPLKKRRFVWENRKELLERWINEYAIALKPKLRKGRYKTPGNVREIKFDNHLTVWGGEPAADILTNYLRPEKYILYTRETRNELMKNYRLIPDNEGEVEVFEKFWADIETQPTAPPILIYADLLLEGGKRNIETAQIIFHEYIESNL</sequence>
<dbReference type="InterPro" id="IPR019238">
    <property type="entry name" value="AbiEi_2"/>
</dbReference>
<protein>
    <submittedName>
        <fullName evidence="1">Uncharacterized protein</fullName>
    </submittedName>
</protein>